<proteinExistence type="predicted"/>
<reference evidence="2" key="1">
    <citation type="submission" date="2022-06" db="EMBL/GenBank/DDBJ databases">
        <title>Genome Sequence of Candolleomyces eurysporus.</title>
        <authorList>
            <person name="Buettner E."/>
        </authorList>
    </citation>
    <scope>NUCLEOTIDE SEQUENCE</scope>
    <source>
        <strain evidence="2">VTCC 930004</strain>
    </source>
</reference>
<feature type="compositionally biased region" description="Polar residues" evidence="1">
    <location>
        <begin position="33"/>
        <end position="42"/>
    </location>
</feature>
<dbReference type="AlphaFoldDB" id="A0A9W8MPU9"/>
<evidence type="ECO:0000256" key="1">
    <source>
        <dbReference type="SAM" id="MobiDB-lite"/>
    </source>
</evidence>
<protein>
    <submittedName>
        <fullName evidence="2">Uncharacterized protein</fullName>
    </submittedName>
</protein>
<name>A0A9W8MPU9_9AGAR</name>
<sequence>MSDFGQSPVKASNTSKALGESTALDLDSPVVDGSSTPSSSQNWLETSDYHEVIKKAVGIHAENILLLSLLEQELFEIDQAQTQLEHFQKMKKEERECIYGRYLSSSKQLAEIAKYYKRQEQLPAVTMLRNSVRAITIV</sequence>
<feature type="region of interest" description="Disordered" evidence="1">
    <location>
        <begin position="1"/>
        <end position="42"/>
    </location>
</feature>
<accession>A0A9W8MPU9</accession>
<organism evidence="2 3">
    <name type="scientific">Candolleomyces eurysporus</name>
    <dbReference type="NCBI Taxonomy" id="2828524"/>
    <lineage>
        <taxon>Eukaryota</taxon>
        <taxon>Fungi</taxon>
        <taxon>Dikarya</taxon>
        <taxon>Basidiomycota</taxon>
        <taxon>Agaricomycotina</taxon>
        <taxon>Agaricomycetes</taxon>
        <taxon>Agaricomycetidae</taxon>
        <taxon>Agaricales</taxon>
        <taxon>Agaricineae</taxon>
        <taxon>Psathyrellaceae</taxon>
        <taxon>Candolleomyces</taxon>
    </lineage>
</organism>
<evidence type="ECO:0000313" key="2">
    <source>
        <dbReference type="EMBL" id="KAJ2936758.1"/>
    </source>
</evidence>
<feature type="non-terminal residue" evidence="2">
    <location>
        <position position="1"/>
    </location>
</feature>
<comment type="caution">
    <text evidence="2">The sequence shown here is derived from an EMBL/GenBank/DDBJ whole genome shotgun (WGS) entry which is preliminary data.</text>
</comment>
<dbReference type="EMBL" id="JANBPK010000020">
    <property type="protein sequence ID" value="KAJ2936758.1"/>
    <property type="molecule type" value="Genomic_DNA"/>
</dbReference>
<dbReference type="Proteomes" id="UP001140091">
    <property type="component" value="Unassembled WGS sequence"/>
</dbReference>
<evidence type="ECO:0000313" key="3">
    <source>
        <dbReference type="Proteomes" id="UP001140091"/>
    </source>
</evidence>
<gene>
    <name evidence="2" type="ORF">H1R20_g356</name>
</gene>
<keyword evidence="3" id="KW-1185">Reference proteome</keyword>